<gene>
    <name evidence="2" type="ORF">B5F17_11745</name>
</gene>
<proteinExistence type="predicted"/>
<dbReference type="RefSeq" id="WP_087374069.1">
    <property type="nucleotide sequence ID" value="NZ_NFKK01000017.1"/>
</dbReference>
<organism evidence="2 3">
    <name type="scientific">Butyricicoccus pullicaecorum</name>
    <dbReference type="NCBI Taxonomy" id="501571"/>
    <lineage>
        <taxon>Bacteria</taxon>
        <taxon>Bacillati</taxon>
        <taxon>Bacillota</taxon>
        <taxon>Clostridia</taxon>
        <taxon>Eubacteriales</taxon>
        <taxon>Butyricicoccaceae</taxon>
        <taxon>Butyricicoccus</taxon>
    </lineage>
</organism>
<keyword evidence="1" id="KW-1133">Transmembrane helix</keyword>
<accession>A0A1Y4L4V3</accession>
<keyword evidence="1" id="KW-0472">Membrane</keyword>
<feature type="transmembrane region" description="Helical" evidence="1">
    <location>
        <begin position="88"/>
        <end position="105"/>
    </location>
</feature>
<evidence type="ECO:0000313" key="2">
    <source>
        <dbReference type="EMBL" id="OUP51794.1"/>
    </source>
</evidence>
<keyword evidence="1" id="KW-0812">Transmembrane</keyword>
<comment type="caution">
    <text evidence="2">The sequence shown here is derived from an EMBL/GenBank/DDBJ whole genome shotgun (WGS) entry which is preliminary data.</text>
</comment>
<feature type="transmembrane region" description="Helical" evidence="1">
    <location>
        <begin position="111"/>
        <end position="128"/>
    </location>
</feature>
<name>A0A1Y4L4V3_9FIRM</name>
<dbReference type="Proteomes" id="UP000195897">
    <property type="component" value="Unassembled WGS sequence"/>
</dbReference>
<protein>
    <submittedName>
        <fullName evidence="2">Uncharacterized protein</fullName>
    </submittedName>
</protein>
<sequence length="194" mass="23023">MLRKLVMYLSAFLPMFLIMWIKEILLGIRNVLEKPWKYSWKSIYLNPYLIGEIIVIFLIGLILYCLLKRNQRTSVYTITLKTVKNRSAEYYLAYYSLFILALIEFSLTDPIDLTVLSLLLLVLGIVYIKNDLFFMNPTVNIFQSYIYEVEYETHQTTISKLIISPVKLSEGNIIDIDVSEFEFTFFRRKHEDRD</sequence>
<feature type="transmembrane region" description="Helical" evidence="1">
    <location>
        <begin position="48"/>
        <end position="67"/>
    </location>
</feature>
<evidence type="ECO:0000256" key="1">
    <source>
        <dbReference type="SAM" id="Phobius"/>
    </source>
</evidence>
<dbReference type="EMBL" id="NFKK01000017">
    <property type="protein sequence ID" value="OUP51794.1"/>
    <property type="molecule type" value="Genomic_DNA"/>
</dbReference>
<evidence type="ECO:0000313" key="3">
    <source>
        <dbReference type="Proteomes" id="UP000195897"/>
    </source>
</evidence>
<reference evidence="3" key="1">
    <citation type="submission" date="2017-04" db="EMBL/GenBank/DDBJ databases">
        <title>Function of individual gut microbiota members based on whole genome sequencing of pure cultures obtained from chicken caecum.</title>
        <authorList>
            <person name="Medvecky M."/>
            <person name="Cejkova D."/>
            <person name="Polansky O."/>
            <person name="Karasova D."/>
            <person name="Kubasova T."/>
            <person name="Cizek A."/>
            <person name="Rychlik I."/>
        </authorList>
    </citation>
    <scope>NUCLEOTIDE SEQUENCE [LARGE SCALE GENOMIC DNA]</scope>
    <source>
        <strain evidence="3">An180</strain>
    </source>
</reference>
<feature type="transmembrane region" description="Helical" evidence="1">
    <location>
        <begin position="7"/>
        <end position="28"/>
    </location>
</feature>
<dbReference type="AlphaFoldDB" id="A0A1Y4L4V3"/>